<dbReference type="SUPFAM" id="SSF55729">
    <property type="entry name" value="Acyl-CoA N-acyltransferases (Nat)"/>
    <property type="match status" value="1"/>
</dbReference>
<comment type="caution">
    <text evidence="2">The sequence shown here is derived from an EMBL/GenBank/DDBJ whole genome shotgun (WGS) entry which is preliminary data.</text>
</comment>
<dbReference type="RefSeq" id="WP_138126811.1">
    <property type="nucleotide sequence ID" value="NZ_SWLG01000007.1"/>
</dbReference>
<dbReference type="CDD" id="cd04301">
    <property type="entry name" value="NAT_SF"/>
    <property type="match status" value="1"/>
</dbReference>
<feature type="domain" description="N-acetyltransferase" evidence="1">
    <location>
        <begin position="1"/>
        <end position="152"/>
    </location>
</feature>
<accession>A0A5R9F2G8</accession>
<name>A0A5R9F2G8_9BACL</name>
<protein>
    <submittedName>
        <fullName evidence="2">GNAT family N-acetyltransferase</fullName>
    </submittedName>
</protein>
<sequence>MIIQRATEQQMEEIKRLSGKVMEESSVGRVGPDMQKATNLLNVNLQMGGYYLVAVKEPDTLMGWLMISRTIDYLTGQKIGFFYEYYVRPEHRKQGVGRKLLQSGILDLKKNGYKKVQGNVFAGNTAKLFYERIGFKDVSTLVELDLSDDEGT</sequence>
<organism evidence="2 3">
    <name type="scientific">Exobacillus caeni</name>
    <dbReference type="NCBI Taxonomy" id="2574798"/>
    <lineage>
        <taxon>Bacteria</taxon>
        <taxon>Bacillati</taxon>
        <taxon>Bacillota</taxon>
        <taxon>Bacilli</taxon>
        <taxon>Bacillales</taxon>
        <taxon>Guptibacillaceae</taxon>
        <taxon>Exobacillus</taxon>
    </lineage>
</organism>
<dbReference type="PROSITE" id="PS51186">
    <property type="entry name" value="GNAT"/>
    <property type="match status" value="1"/>
</dbReference>
<dbReference type="InterPro" id="IPR016181">
    <property type="entry name" value="Acyl_CoA_acyltransferase"/>
</dbReference>
<proteinExistence type="predicted"/>
<keyword evidence="3" id="KW-1185">Reference proteome</keyword>
<dbReference type="AlphaFoldDB" id="A0A5R9F2G8"/>
<evidence type="ECO:0000313" key="2">
    <source>
        <dbReference type="EMBL" id="TLS37281.1"/>
    </source>
</evidence>
<dbReference type="EMBL" id="SWLG01000007">
    <property type="protein sequence ID" value="TLS37281.1"/>
    <property type="molecule type" value="Genomic_DNA"/>
</dbReference>
<keyword evidence="2" id="KW-0808">Transferase</keyword>
<dbReference type="Gene3D" id="3.40.630.30">
    <property type="match status" value="1"/>
</dbReference>
<dbReference type="OrthoDB" id="156739at2"/>
<dbReference type="Pfam" id="PF13508">
    <property type="entry name" value="Acetyltransf_7"/>
    <property type="match status" value="1"/>
</dbReference>
<reference evidence="2 3" key="1">
    <citation type="submission" date="2019-04" db="EMBL/GenBank/DDBJ databases">
        <title>Bacillus caeni sp. nov., a bacterium isolated from mangrove sediment.</title>
        <authorList>
            <person name="Huang H."/>
            <person name="Mo K."/>
            <person name="Hu Y."/>
        </authorList>
    </citation>
    <scope>NUCLEOTIDE SEQUENCE [LARGE SCALE GENOMIC DNA]</scope>
    <source>
        <strain evidence="2 3">HB172195</strain>
    </source>
</reference>
<gene>
    <name evidence="2" type="ORF">FCL54_12220</name>
</gene>
<dbReference type="GO" id="GO:0016747">
    <property type="term" value="F:acyltransferase activity, transferring groups other than amino-acyl groups"/>
    <property type="evidence" value="ECO:0007669"/>
    <property type="project" value="InterPro"/>
</dbReference>
<evidence type="ECO:0000313" key="3">
    <source>
        <dbReference type="Proteomes" id="UP000308230"/>
    </source>
</evidence>
<evidence type="ECO:0000259" key="1">
    <source>
        <dbReference type="PROSITE" id="PS51186"/>
    </source>
</evidence>
<dbReference type="Proteomes" id="UP000308230">
    <property type="component" value="Unassembled WGS sequence"/>
</dbReference>
<dbReference type="InterPro" id="IPR000182">
    <property type="entry name" value="GNAT_dom"/>
</dbReference>